<evidence type="ECO:0000256" key="1">
    <source>
        <dbReference type="SAM" id="MobiDB-lite"/>
    </source>
</evidence>
<accession>A0ABR2KRE4</accession>
<feature type="compositionally biased region" description="Acidic residues" evidence="1">
    <location>
        <begin position="366"/>
        <end position="378"/>
    </location>
</feature>
<feature type="compositionally biased region" description="Acidic residues" evidence="1">
    <location>
        <begin position="930"/>
        <end position="943"/>
    </location>
</feature>
<dbReference type="PANTHER" id="PTHR19932">
    <property type="entry name" value="WD REPEAT AND HMG-BOX DNA BINDING PROTEIN"/>
    <property type="match status" value="1"/>
</dbReference>
<dbReference type="Proteomes" id="UP001470230">
    <property type="component" value="Unassembled WGS sequence"/>
</dbReference>
<evidence type="ECO:0000313" key="4">
    <source>
        <dbReference type="Proteomes" id="UP001470230"/>
    </source>
</evidence>
<dbReference type="Gene3D" id="2.130.10.10">
    <property type="entry name" value="YVTN repeat-like/Quinoprotein amine dehydrogenase"/>
    <property type="match status" value="1"/>
</dbReference>
<dbReference type="InterPro" id="IPR015943">
    <property type="entry name" value="WD40/YVTN_repeat-like_dom_sf"/>
</dbReference>
<comment type="caution">
    <text evidence="3">The sequence shown here is derived from an EMBL/GenBank/DDBJ whole genome shotgun (WGS) entry which is preliminary data.</text>
</comment>
<sequence length="1035" mass="118258">MQSFHERKQENDHFGSTKLVAVDPSGDEILTLGEDDRLLNCFITESITLSSAHDLKILDGKNVNSFCFLSQSTTFLVAVENKIFSFNWPKCDIQKVIYEHDNEINLICATSSEDIVAISDDKNDVILLKYSGQNQYKLIQKVFSSPNSKIAWIDFGPLCDSLAIFTNDFSLTVINSKNYETIFTEKTTSFCLPCFTSQSDLLYLNDGKIISISQISKNSAVFQNKNHNPEITAIISSHSSNHIATYDTKGTITVSKYERSAFNYSREPDFDSPQELPFVLSIEHPSSKLTSLFWRYDIIASGDEEGALYFWEGVAGIPKPTHNQDQEAKSEDSKKSSNNTHKKKKGLSFIESLTAPVDPSRARKEDDEEVSLSEDEETISTKKKSKAQVAKPKKQPKKAKQQKKLTTKNFLQGEKISEDDDESEMEDFIESKEEFEERIKKNAPEPEPEPEPEFAFLESETSSDHDVDLDLILSPEEREKIQHQREEEEEKYEKMISEKLQSGISSDMDGENMDDLDDDDELDSFEFDHVFMPGNNDYFVGNRRYLCWNYYAAILLRKDREDETKTEIDIHTFFDDKTRSIPNINKYSLASIDENGIIFASKTDVFYEHHKTWAPDKTTSLQFHNEKVTLVACGEEWFAVATDTPSIRLFTSAGLEIGIIPIPLSCQVMVGRGKYLFYAHPNGSDLEYSIISVLKNEIVINNHIISVIRPIKWVGFDNNNKIYIQDRNNVIFILSKDFSWQWIPVLDLKDYFDTTTNNYWVVKAQDEVIYGVPLRSQRSPATYPIPKLHSLDTHLMTFDTEVRPWLAKKTIQDASKQKTDAELLKIFPSAIQSDHEFRAYHIAGQMKTNMARKFVVGYADKHNASIVADKLTGTDSKPQKKVLTISRENSEENRKRATPSRSSSTEQTVYVRKARNTTQPFQHPEYQTNQEDEAENENNDSEETAEKVENENENENESAEEEENNGLPGVTNSLFEALKKLGSKPTSIIAAKNDNGRDIVPKKKAAKKRSEPIVHRKRPRKTKKNDTSDFRPLFQ</sequence>
<keyword evidence="4" id="KW-1185">Reference proteome</keyword>
<protein>
    <submittedName>
        <fullName evidence="3">WD repeat and HMG-box DNA binding-domain containing protein 1</fullName>
    </submittedName>
</protein>
<dbReference type="PANTHER" id="PTHR19932:SF10">
    <property type="entry name" value="WD REPEAT AND HMG-BOX DNA-BINDING PROTEIN 1"/>
    <property type="match status" value="1"/>
</dbReference>
<gene>
    <name evidence="3" type="ORF">M9Y10_021823</name>
</gene>
<reference evidence="3 4" key="1">
    <citation type="submission" date="2024-04" db="EMBL/GenBank/DDBJ databases">
        <title>Tritrichomonas musculus Genome.</title>
        <authorList>
            <person name="Alves-Ferreira E."/>
            <person name="Grigg M."/>
            <person name="Lorenzi H."/>
            <person name="Galac M."/>
        </authorList>
    </citation>
    <scope>NUCLEOTIDE SEQUENCE [LARGE SCALE GENOMIC DNA]</scope>
    <source>
        <strain evidence="3 4">EAF2021</strain>
    </source>
</reference>
<dbReference type="EMBL" id="JAPFFF010000003">
    <property type="protein sequence ID" value="KAK8893403.1"/>
    <property type="molecule type" value="Genomic_DNA"/>
</dbReference>
<evidence type="ECO:0000259" key="2">
    <source>
        <dbReference type="Pfam" id="PF12341"/>
    </source>
</evidence>
<evidence type="ECO:0000313" key="3">
    <source>
        <dbReference type="EMBL" id="KAK8893403.1"/>
    </source>
</evidence>
<feature type="region of interest" description="Disordered" evidence="1">
    <location>
        <begin position="984"/>
        <end position="1035"/>
    </location>
</feature>
<dbReference type="SUPFAM" id="SSF50978">
    <property type="entry name" value="WD40 repeat-like"/>
    <property type="match status" value="1"/>
</dbReference>
<feature type="compositionally biased region" description="Acidic residues" evidence="1">
    <location>
        <begin position="951"/>
        <end position="964"/>
    </location>
</feature>
<feature type="compositionally biased region" description="Polar residues" evidence="1">
    <location>
        <begin position="899"/>
        <end position="908"/>
    </location>
</feature>
<dbReference type="Pfam" id="PF12341">
    <property type="entry name" value="Mcl1_mid"/>
    <property type="match status" value="1"/>
</dbReference>
<feature type="region of interest" description="Disordered" evidence="1">
    <location>
        <begin position="320"/>
        <end position="453"/>
    </location>
</feature>
<dbReference type="InterPro" id="IPR022100">
    <property type="entry name" value="WDHD1/CFT4_beta-prop_2nd"/>
</dbReference>
<feature type="region of interest" description="Disordered" evidence="1">
    <location>
        <begin position="870"/>
        <end position="971"/>
    </location>
</feature>
<dbReference type="InterPro" id="IPR036322">
    <property type="entry name" value="WD40_repeat_dom_sf"/>
</dbReference>
<feature type="compositionally biased region" description="Basic and acidic residues" evidence="1">
    <location>
        <begin position="322"/>
        <end position="335"/>
    </location>
</feature>
<feature type="domain" description="WDHD1/CFT4 second beta-propeller" evidence="2">
    <location>
        <begin position="531"/>
        <end position="793"/>
    </location>
</feature>
<feature type="compositionally biased region" description="Basic and acidic residues" evidence="1">
    <location>
        <begin position="429"/>
        <end position="444"/>
    </location>
</feature>
<organism evidence="3 4">
    <name type="scientific">Tritrichomonas musculus</name>
    <dbReference type="NCBI Taxonomy" id="1915356"/>
    <lineage>
        <taxon>Eukaryota</taxon>
        <taxon>Metamonada</taxon>
        <taxon>Parabasalia</taxon>
        <taxon>Tritrichomonadida</taxon>
        <taxon>Tritrichomonadidae</taxon>
        <taxon>Tritrichomonas</taxon>
    </lineage>
</organism>
<proteinExistence type="predicted"/>
<feature type="compositionally biased region" description="Basic residues" evidence="1">
    <location>
        <begin position="381"/>
        <end position="406"/>
    </location>
</feature>
<name>A0ABR2KRE4_9EUKA</name>
<feature type="compositionally biased region" description="Acidic residues" evidence="1">
    <location>
        <begin position="417"/>
        <end position="428"/>
    </location>
</feature>